<keyword evidence="11" id="KW-0378">Hydrolase</keyword>
<evidence type="ECO:0000256" key="11">
    <source>
        <dbReference type="ARBA" id="ARBA00022801"/>
    </source>
</evidence>
<evidence type="ECO:0000256" key="9">
    <source>
        <dbReference type="ARBA" id="ARBA00022723"/>
    </source>
</evidence>
<evidence type="ECO:0000256" key="12">
    <source>
        <dbReference type="ARBA" id="ARBA00022824"/>
    </source>
</evidence>
<keyword evidence="12" id="KW-0256">Endoplasmic reticulum</keyword>
<dbReference type="RefSeq" id="WP_097941406.1">
    <property type="nucleotide sequence ID" value="NZ_BLKS01000001.1"/>
</dbReference>
<evidence type="ECO:0000256" key="13">
    <source>
        <dbReference type="ARBA" id="ARBA00022833"/>
    </source>
</evidence>
<evidence type="ECO:0000256" key="4">
    <source>
        <dbReference type="ARBA" id="ARBA00004613"/>
    </source>
</evidence>
<evidence type="ECO:0000256" key="16">
    <source>
        <dbReference type="ARBA" id="ARBA00023145"/>
    </source>
</evidence>
<dbReference type="SUPFAM" id="SSF52025">
    <property type="entry name" value="PA domain"/>
    <property type="match status" value="1"/>
</dbReference>
<dbReference type="GO" id="GO:0005576">
    <property type="term" value="C:extracellular region"/>
    <property type="evidence" value="ECO:0007669"/>
    <property type="project" value="UniProtKB-SubCell"/>
</dbReference>
<dbReference type="PANTHER" id="PTHR12053">
    <property type="entry name" value="PROTEASE FAMILY M28 PLASMA GLUTAMATE CARBOXYPEPTIDASE-RELATED"/>
    <property type="match status" value="1"/>
</dbReference>
<evidence type="ECO:0000256" key="8">
    <source>
        <dbReference type="ARBA" id="ARBA00022670"/>
    </source>
</evidence>
<gene>
    <name evidence="24" type="ORF">CQY20_17795</name>
    <name evidence="23" type="ORF">MAGR_21520</name>
</gene>
<evidence type="ECO:0000256" key="3">
    <source>
        <dbReference type="ARBA" id="ARBA00004555"/>
    </source>
</evidence>
<dbReference type="AlphaFoldDB" id="A0A2A7MYS1"/>
<evidence type="ECO:0000256" key="10">
    <source>
        <dbReference type="ARBA" id="ARBA00022729"/>
    </source>
</evidence>
<keyword evidence="10" id="KW-0732">Signal</keyword>
<evidence type="ECO:0000256" key="19">
    <source>
        <dbReference type="ARBA" id="ARBA00025833"/>
    </source>
</evidence>
<feature type="domain" description="Peptidase M28" evidence="22">
    <location>
        <begin position="206"/>
        <end position="396"/>
    </location>
</feature>
<keyword evidence="25" id="KW-1185">Reference proteome</keyword>
<evidence type="ECO:0000256" key="7">
    <source>
        <dbReference type="ARBA" id="ARBA00022645"/>
    </source>
</evidence>
<comment type="caution">
    <text evidence="24">The sequence shown here is derived from an EMBL/GenBank/DDBJ whole genome shotgun (WGS) entry which is preliminary data.</text>
</comment>
<name>A0A2A7MYS1_MYCAG</name>
<comment type="subcellular location">
    <subcellularLocation>
        <location evidence="1">Endoplasmic reticulum</location>
    </subcellularLocation>
    <subcellularLocation>
        <location evidence="3">Golgi apparatus</location>
    </subcellularLocation>
    <subcellularLocation>
        <location evidence="2">Lysosome</location>
    </subcellularLocation>
    <subcellularLocation>
        <location evidence="4">Secreted</location>
    </subcellularLocation>
</comment>
<sequence length="411" mass="44397">MSVDNLTADLLALCRIGGRLAGTPGETAAREYLTARLAECTKNVYFHEFSFSGRIPVDSEVSIVEPSPAAVPSIGLVNAPATPTGGLTAALVDLGRGAPADLERAPDLTGKAALVRHEYMFTSGTVHRRLKYQMLKERGATAMLVANCHPGLGPVAGGVGIGADDDMPAVGIDWESGERLRDLCATSTPIVRIRTTVEHRQWQPGNVLADIPGQTEEMIVVCAHYDGHPIAHSAIDNASGVIGVLETCRRLAPIAASLRRGIRVALFTVEEWGLQGSRRYLQDLDPRERQRITAAINLDSIVGHPRLCALTGGDESMEKLLRHVSITTGPVIRPVRVHARNSDHYNFAAEGIPAMRLIAGYDYPDSQTRFVLTSADRMDLVDIDQLQHAATAALRLVRAACEVEAWGQWGR</sequence>
<dbReference type="InterPro" id="IPR046450">
    <property type="entry name" value="PA_dom_sf"/>
</dbReference>
<dbReference type="InterPro" id="IPR003137">
    <property type="entry name" value="PA_domain"/>
</dbReference>
<dbReference type="GO" id="GO:0006508">
    <property type="term" value="P:proteolysis"/>
    <property type="evidence" value="ECO:0007669"/>
    <property type="project" value="UniProtKB-KW"/>
</dbReference>
<evidence type="ECO:0000256" key="2">
    <source>
        <dbReference type="ARBA" id="ARBA00004371"/>
    </source>
</evidence>
<dbReference type="Pfam" id="PF04389">
    <property type="entry name" value="Peptidase_M28"/>
    <property type="match status" value="1"/>
</dbReference>
<evidence type="ECO:0000256" key="5">
    <source>
        <dbReference type="ARBA" id="ARBA00014116"/>
    </source>
</evidence>
<dbReference type="GO" id="GO:0004180">
    <property type="term" value="F:carboxypeptidase activity"/>
    <property type="evidence" value="ECO:0007669"/>
    <property type="project" value="UniProtKB-KW"/>
</dbReference>
<dbReference type="GO" id="GO:0046872">
    <property type="term" value="F:metal ion binding"/>
    <property type="evidence" value="ECO:0007669"/>
    <property type="project" value="UniProtKB-KW"/>
</dbReference>
<reference evidence="23" key="3">
    <citation type="submission" date="2020-02" db="EMBL/GenBank/DDBJ databases">
        <authorList>
            <person name="Matsumoto Y."/>
            <person name="Motooka D."/>
            <person name="Nakamura S."/>
        </authorList>
    </citation>
    <scope>NUCLEOTIDE SEQUENCE</scope>
    <source>
        <strain evidence="23">JCM 6377</strain>
    </source>
</reference>
<organism evidence="24 25">
    <name type="scientific">Mycolicibacterium agri</name>
    <name type="common">Mycobacterium agri</name>
    <dbReference type="NCBI Taxonomy" id="36811"/>
    <lineage>
        <taxon>Bacteria</taxon>
        <taxon>Bacillati</taxon>
        <taxon>Actinomycetota</taxon>
        <taxon>Actinomycetes</taxon>
        <taxon>Mycobacteriales</taxon>
        <taxon>Mycobacteriaceae</taxon>
        <taxon>Mycolicibacterium</taxon>
    </lineage>
</organism>
<reference evidence="24 25" key="1">
    <citation type="submission" date="2017-10" db="EMBL/GenBank/DDBJ databases">
        <title>The new phylogeny of genus Mycobacterium.</title>
        <authorList>
            <person name="Tortoli E."/>
            <person name="Trovato A."/>
            <person name="Cirillo D.M."/>
        </authorList>
    </citation>
    <scope>NUCLEOTIDE SEQUENCE [LARGE SCALE GENOMIC DNA]</scope>
    <source>
        <strain evidence="24 25">CCUG37673</strain>
    </source>
</reference>
<keyword evidence="6" id="KW-0964">Secreted</keyword>
<dbReference type="Pfam" id="PF02225">
    <property type="entry name" value="PA"/>
    <property type="match status" value="1"/>
</dbReference>
<keyword evidence="8" id="KW-0645">Protease</keyword>
<dbReference type="EMBL" id="PDCP01000031">
    <property type="protein sequence ID" value="PEG36806.1"/>
    <property type="molecule type" value="Genomic_DNA"/>
</dbReference>
<evidence type="ECO:0000313" key="25">
    <source>
        <dbReference type="Proteomes" id="UP000220914"/>
    </source>
</evidence>
<keyword evidence="16" id="KW-0865">Zymogen</keyword>
<dbReference type="Proteomes" id="UP000465302">
    <property type="component" value="Unassembled WGS sequence"/>
</dbReference>
<reference evidence="23 26" key="2">
    <citation type="journal article" date="2019" name="Emerg. Microbes Infect.">
        <title>Comprehensive subspecies identification of 175 nontuberculous mycobacteria species based on 7547 genomic profiles.</title>
        <authorList>
            <person name="Matsumoto Y."/>
            <person name="Kinjo T."/>
            <person name="Motooka D."/>
            <person name="Nabeya D."/>
            <person name="Jung N."/>
            <person name="Uechi K."/>
            <person name="Horii T."/>
            <person name="Iida T."/>
            <person name="Fujita J."/>
            <person name="Nakamura S."/>
        </authorList>
    </citation>
    <scope>NUCLEOTIDE SEQUENCE [LARGE SCALE GENOMIC DNA]</scope>
    <source>
        <strain evidence="23 26">JCM 6377</strain>
    </source>
</reference>
<dbReference type="GO" id="GO:0070573">
    <property type="term" value="F:metallodipeptidase activity"/>
    <property type="evidence" value="ECO:0007669"/>
    <property type="project" value="InterPro"/>
</dbReference>
<dbReference type="EMBL" id="BLKS01000001">
    <property type="protein sequence ID" value="GFG50711.1"/>
    <property type="molecule type" value="Genomic_DNA"/>
</dbReference>
<dbReference type="OrthoDB" id="345880at2"/>
<keyword evidence="15" id="KW-0482">Metalloprotease</keyword>
<proteinExistence type="predicted"/>
<keyword evidence="13" id="KW-0862">Zinc</keyword>
<evidence type="ECO:0000259" key="22">
    <source>
        <dbReference type="Pfam" id="PF04389"/>
    </source>
</evidence>
<dbReference type="GO" id="GO:0005764">
    <property type="term" value="C:lysosome"/>
    <property type="evidence" value="ECO:0007669"/>
    <property type="project" value="UniProtKB-SubCell"/>
</dbReference>
<dbReference type="Proteomes" id="UP000220914">
    <property type="component" value="Unassembled WGS sequence"/>
</dbReference>
<evidence type="ECO:0000256" key="18">
    <source>
        <dbReference type="ARBA" id="ARBA00023228"/>
    </source>
</evidence>
<keyword evidence="7" id="KW-0121">Carboxypeptidase</keyword>
<comment type="subunit">
    <text evidence="19">Homodimer. The monomeric form is inactive while the homodimer is active.</text>
</comment>
<dbReference type="InterPro" id="IPR007484">
    <property type="entry name" value="Peptidase_M28"/>
</dbReference>
<evidence type="ECO:0000259" key="21">
    <source>
        <dbReference type="Pfam" id="PF02225"/>
    </source>
</evidence>
<evidence type="ECO:0000313" key="23">
    <source>
        <dbReference type="EMBL" id="GFG50711.1"/>
    </source>
</evidence>
<dbReference type="Gene3D" id="3.40.630.10">
    <property type="entry name" value="Zn peptidases"/>
    <property type="match status" value="1"/>
</dbReference>
<keyword evidence="9" id="KW-0479">Metal-binding</keyword>
<dbReference type="InterPro" id="IPR039866">
    <property type="entry name" value="CPQ"/>
</dbReference>
<evidence type="ECO:0000256" key="1">
    <source>
        <dbReference type="ARBA" id="ARBA00004240"/>
    </source>
</evidence>
<protein>
    <recommendedName>
        <fullName evidence="5">Carboxypeptidase Q</fullName>
    </recommendedName>
    <alternativeName>
        <fullName evidence="20">Plasma glutamate carboxypeptidase</fullName>
    </alternativeName>
</protein>
<dbReference type="PANTHER" id="PTHR12053:SF3">
    <property type="entry name" value="CARBOXYPEPTIDASE Q"/>
    <property type="match status" value="1"/>
</dbReference>
<dbReference type="SUPFAM" id="SSF53187">
    <property type="entry name" value="Zn-dependent exopeptidases"/>
    <property type="match status" value="1"/>
</dbReference>
<evidence type="ECO:0000313" key="26">
    <source>
        <dbReference type="Proteomes" id="UP000465302"/>
    </source>
</evidence>
<evidence type="ECO:0000256" key="17">
    <source>
        <dbReference type="ARBA" id="ARBA00023180"/>
    </source>
</evidence>
<keyword evidence="18" id="KW-0458">Lysosome</keyword>
<evidence type="ECO:0000313" key="24">
    <source>
        <dbReference type="EMBL" id="PEG36806.1"/>
    </source>
</evidence>
<keyword evidence="17" id="KW-0325">Glycoprotein</keyword>
<dbReference type="Gene3D" id="3.50.30.30">
    <property type="match status" value="1"/>
</dbReference>
<evidence type="ECO:0000256" key="14">
    <source>
        <dbReference type="ARBA" id="ARBA00023034"/>
    </source>
</evidence>
<keyword evidence="14" id="KW-0333">Golgi apparatus</keyword>
<accession>A0A2A7MYS1</accession>
<evidence type="ECO:0000256" key="20">
    <source>
        <dbReference type="ARBA" id="ARBA00033328"/>
    </source>
</evidence>
<evidence type="ECO:0000256" key="6">
    <source>
        <dbReference type="ARBA" id="ARBA00022525"/>
    </source>
</evidence>
<feature type="domain" description="PA" evidence="21">
    <location>
        <begin position="89"/>
        <end position="180"/>
    </location>
</feature>
<evidence type="ECO:0000256" key="15">
    <source>
        <dbReference type="ARBA" id="ARBA00023049"/>
    </source>
</evidence>